<dbReference type="Proteomes" id="UP000224265">
    <property type="component" value="Segment"/>
</dbReference>
<protein>
    <submittedName>
        <fullName evidence="1">RecA-like DNA recombinase</fullName>
    </submittedName>
</protein>
<dbReference type="InterPro" id="IPR027417">
    <property type="entry name" value="P-loop_NTPase"/>
</dbReference>
<gene>
    <name evidence="1" type="ORF">SEA_WEISS13_70</name>
</gene>
<evidence type="ECO:0000313" key="2">
    <source>
        <dbReference type="Proteomes" id="UP000224265"/>
    </source>
</evidence>
<reference evidence="1 2" key="1">
    <citation type="submission" date="2015-08" db="EMBL/GenBank/DDBJ databases">
        <authorList>
            <person name="Adams C.A."/>
            <person name="Ardeshna N.S."/>
            <person name="Badithe A.V."/>
            <person name="Badrani J.H."/>
            <person name="Birkholz E.A."/>
            <person name="Butler M."/>
            <person name="Chu A."/>
            <person name="Farmer C.N."/>
            <person name="Frischer G.M."/>
            <person name="Hsieh L.Y."/>
            <person name="Jackson K.B."/>
            <person name="Kagy D.N."/>
            <person name="Kendall J.C."/>
            <person name="Lin C.Y."/>
            <person name="Morgan M.N."/>
            <person name="Nachnani R."/>
            <person name="Nadeau S.M."/>
            <person name="Parikh M."/>
            <person name="Perez M.V."/>
            <person name="Peters C.E."/>
            <person name="Pogliano J."/>
            <person name="Popescu N.I."/>
            <person name="Shiao R."/>
            <person name="Song C.L."/>
            <person name="Ting J.M."/>
            <person name="Udani D.R."/>
            <person name="Waller L.B."/>
            <person name="Wang A.Y."/>
            <person name="Wu C.E."/>
            <person name="Yang A.B."/>
            <person name="Yao J."/>
            <person name="Zhang B.H."/>
            <person name="Anders K.R."/>
            <person name="Bradley K.W."/>
            <person name="Asai D.J."/>
            <person name="Bowman C.A."/>
            <person name="Russell D.A."/>
            <person name="Pope W.H."/>
            <person name="Jacobs-Sera D."/>
            <person name="Hendrix R.W."/>
            <person name="Hatfull G.F."/>
        </authorList>
    </citation>
    <scope>NUCLEOTIDE SEQUENCE [LARGE SCALE GENOMIC DNA]</scope>
</reference>
<dbReference type="SUPFAM" id="SSF52540">
    <property type="entry name" value="P-loop containing nucleoside triphosphate hydrolases"/>
    <property type="match status" value="1"/>
</dbReference>
<organism evidence="1 2">
    <name type="scientific">Mycobacterium phage Weiss13</name>
    <dbReference type="NCBI Taxonomy" id="1784843"/>
    <lineage>
        <taxon>Viruses</taxon>
        <taxon>Duplodnaviria</taxon>
        <taxon>Heunggongvirae</taxon>
        <taxon>Uroviricota</taxon>
        <taxon>Caudoviricetes</taxon>
        <taxon>Papyrusvirus</taxon>
        <taxon>Papyrusvirus send513</taxon>
    </lineage>
</organism>
<dbReference type="EMBL" id="KT591076">
    <property type="protein sequence ID" value="AMB17284.1"/>
    <property type="molecule type" value="Genomic_DNA"/>
</dbReference>
<evidence type="ECO:0000313" key="1">
    <source>
        <dbReference type="EMBL" id="AMB17284.1"/>
    </source>
</evidence>
<name>A0A0Y0AEL6_9CAUD</name>
<dbReference type="Pfam" id="PF13479">
    <property type="entry name" value="AAA_24"/>
    <property type="match status" value="1"/>
</dbReference>
<sequence>MPTWDEAVQDPDIVALDAISPHPNFMVYGASGCGKTVLGGSDDKVLFLTCEPEGCISAKRMGSNARQVIIHHWDQLEEWYDKLSEWAEDGTGIPFNWIVIDTISDAQGLLFDKLLDEKGLDVEDWPTYRKNQKILLRYVKKMNQLPVNLLWLAWDRKETDADGEDFFCPEIHGKGYSIAMQVAAQMTSYGYMQVRTERKQVMKDGKAVVNPKTKKPRTTLETHRYIYWQDIQSLRGKDRTMALAPFTKDLTLRDIRLKVEKAFAGEAEKTDEKVGN</sequence>
<accession>A0A0Y0AEL6</accession>
<proteinExistence type="predicted"/>